<dbReference type="AlphaFoldDB" id="A0A918CXI4"/>
<sequence length="43" mass="5008">MREETRERIRETTPAVRKIVHTIEYLDLVRHSPPLRARGAPGV</sequence>
<reference evidence="1" key="2">
    <citation type="submission" date="2020-09" db="EMBL/GenBank/DDBJ databases">
        <authorList>
            <person name="Sun Q."/>
            <person name="Zhou Y."/>
        </authorList>
    </citation>
    <scope>NUCLEOTIDE SEQUENCE</scope>
    <source>
        <strain evidence="1">CGMCC 4.7110</strain>
    </source>
</reference>
<dbReference type="Proteomes" id="UP000653411">
    <property type="component" value="Unassembled WGS sequence"/>
</dbReference>
<gene>
    <name evidence="1" type="ORF">GCM10011578_097640</name>
</gene>
<proteinExistence type="predicted"/>
<organism evidence="1 2">
    <name type="scientific">Streptomyces fuscichromogenes</name>
    <dbReference type="NCBI Taxonomy" id="1324013"/>
    <lineage>
        <taxon>Bacteria</taxon>
        <taxon>Bacillati</taxon>
        <taxon>Actinomycetota</taxon>
        <taxon>Actinomycetes</taxon>
        <taxon>Kitasatosporales</taxon>
        <taxon>Streptomycetaceae</taxon>
        <taxon>Streptomyces</taxon>
    </lineage>
</organism>
<name>A0A918CXI4_9ACTN</name>
<accession>A0A918CXI4</accession>
<dbReference type="EMBL" id="BMML01000048">
    <property type="protein sequence ID" value="GGN45564.1"/>
    <property type="molecule type" value="Genomic_DNA"/>
</dbReference>
<protein>
    <submittedName>
        <fullName evidence="1">Uncharacterized protein</fullName>
    </submittedName>
</protein>
<evidence type="ECO:0000313" key="1">
    <source>
        <dbReference type="EMBL" id="GGN45564.1"/>
    </source>
</evidence>
<comment type="caution">
    <text evidence="1">The sequence shown here is derived from an EMBL/GenBank/DDBJ whole genome shotgun (WGS) entry which is preliminary data.</text>
</comment>
<evidence type="ECO:0000313" key="2">
    <source>
        <dbReference type="Proteomes" id="UP000653411"/>
    </source>
</evidence>
<keyword evidence="2" id="KW-1185">Reference proteome</keyword>
<reference evidence="1" key="1">
    <citation type="journal article" date="2014" name="Int. J. Syst. Evol. Microbiol.">
        <title>Complete genome sequence of Corynebacterium casei LMG S-19264T (=DSM 44701T), isolated from a smear-ripened cheese.</title>
        <authorList>
            <consortium name="US DOE Joint Genome Institute (JGI-PGF)"/>
            <person name="Walter F."/>
            <person name="Albersmeier A."/>
            <person name="Kalinowski J."/>
            <person name="Ruckert C."/>
        </authorList>
    </citation>
    <scope>NUCLEOTIDE SEQUENCE</scope>
    <source>
        <strain evidence="1">CGMCC 4.7110</strain>
    </source>
</reference>
<dbReference type="RefSeq" id="WP_268239973.1">
    <property type="nucleotide sequence ID" value="NZ_BMML01000048.1"/>
</dbReference>